<organism evidence="2 3">
    <name type="scientific">Plenodomus tracheiphilus IPT5</name>
    <dbReference type="NCBI Taxonomy" id="1408161"/>
    <lineage>
        <taxon>Eukaryota</taxon>
        <taxon>Fungi</taxon>
        <taxon>Dikarya</taxon>
        <taxon>Ascomycota</taxon>
        <taxon>Pezizomycotina</taxon>
        <taxon>Dothideomycetes</taxon>
        <taxon>Pleosporomycetidae</taxon>
        <taxon>Pleosporales</taxon>
        <taxon>Pleosporineae</taxon>
        <taxon>Leptosphaeriaceae</taxon>
        <taxon>Plenodomus</taxon>
    </lineage>
</organism>
<evidence type="ECO:0000313" key="2">
    <source>
        <dbReference type="EMBL" id="KAF2852582.1"/>
    </source>
</evidence>
<accession>A0A6A7BBE2</accession>
<sequence>MTKLIKLEASHGEDDRNEARAAAAVGLTSAGPRSNDTTRSPRSPHDRETFHLAPTESHLTRRSNAPPALHATRPSTCRSLPCAAAERLCQAIVRLAASCSRTTPAAESPRTGTSAAVSHAASNGLGALGGARMSRIGRLRSLGLRCRVR</sequence>
<name>A0A6A7BBE2_9PLEO</name>
<evidence type="ECO:0000256" key="1">
    <source>
        <dbReference type="SAM" id="MobiDB-lite"/>
    </source>
</evidence>
<gene>
    <name evidence="2" type="ORF">T440DRAFT_31062</name>
</gene>
<dbReference type="AlphaFoldDB" id="A0A6A7BBE2"/>
<feature type="compositionally biased region" description="Basic and acidic residues" evidence="1">
    <location>
        <begin position="1"/>
        <end position="19"/>
    </location>
</feature>
<feature type="region of interest" description="Disordered" evidence="1">
    <location>
        <begin position="1"/>
        <end position="75"/>
    </location>
</feature>
<reference evidence="2" key="1">
    <citation type="submission" date="2020-01" db="EMBL/GenBank/DDBJ databases">
        <authorList>
            <consortium name="DOE Joint Genome Institute"/>
            <person name="Haridas S."/>
            <person name="Albert R."/>
            <person name="Binder M."/>
            <person name="Bloem J."/>
            <person name="Labutti K."/>
            <person name="Salamov A."/>
            <person name="Andreopoulos B."/>
            <person name="Baker S.E."/>
            <person name="Barry K."/>
            <person name="Bills G."/>
            <person name="Bluhm B.H."/>
            <person name="Cannon C."/>
            <person name="Castanera R."/>
            <person name="Culley D.E."/>
            <person name="Daum C."/>
            <person name="Ezra D."/>
            <person name="Gonzalez J.B."/>
            <person name="Henrissat B."/>
            <person name="Kuo A."/>
            <person name="Liang C."/>
            <person name="Lipzen A."/>
            <person name="Lutzoni F."/>
            <person name="Magnuson J."/>
            <person name="Mondo S."/>
            <person name="Nolan M."/>
            <person name="Ohm R."/>
            <person name="Pangilinan J."/>
            <person name="Park H.-J."/>
            <person name="Ramirez L."/>
            <person name="Alfaro M."/>
            <person name="Sun H."/>
            <person name="Tritt A."/>
            <person name="Yoshinaga Y."/>
            <person name="Zwiers L.-H."/>
            <person name="Turgeon B.G."/>
            <person name="Goodwin S.B."/>
            <person name="Spatafora J.W."/>
            <person name="Crous P.W."/>
            <person name="Grigoriev I.V."/>
        </authorList>
    </citation>
    <scope>NUCLEOTIDE SEQUENCE</scope>
    <source>
        <strain evidence="2">IPT5</strain>
    </source>
</reference>
<proteinExistence type="predicted"/>
<keyword evidence="3" id="KW-1185">Reference proteome</keyword>
<dbReference type="EMBL" id="MU006298">
    <property type="protein sequence ID" value="KAF2852582.1"/>
    <property type="molecule type" value="Genomic_DNA"/>
</dbReference>
<evidence type="ECO:0000313" key="3">
    <source>
        <dbReference type="Proteomes" id="UP000799423"/>
    </source>
</evidence>
<feature type="compositionally biased region" description="Polar residues" evidence="1">
    <location>
        <begin position="31"/>
        <end position="41"/>
    </location>
</feature>
<dbReference type="Proteomes" id="UP000799423">
    <property type="component" value="Unassembled WGS sequence"/>
</dbReference>
<protein>
    <submittedName>
        <fullName evidence="2">Uncharacterized protein</fullName>
    </submittedName>
</protein>